<evidence type="ECO:0000256" key="5">
    <source>
        <dbReference type="ARBA" id="ARBA00023163"/>
    </source>
</evidence>
<keyword evidence="6" id="KW-0539">Nucleus</keyword>
<feature type="domain" description="Zn(2)-C6 fungal-type" evidence="8">
    <location>
        <begin position="218"/>
        <end position="246"/>
    </location>
</feature>
<sequence>MGDNHTDPVLHLQSHQSLPPRPPPATKDARDDAHPERDQTSTPHSDEHPEQLPALATDASHGQQTHQQENSHQIPDASGVSDPAQSHVSQHSTPTLPPMNYQHQPTVHTPAPGPAPAPVHAQNGHHPQHHQPPPPQHHPHPTPAHSTNGQYPPHGHAPPPNYTYPSEAGMQQASSNMQSNGYPPHMGYQTPLGTPQLNANQLPGTRHKKEIKRRTKTGCLTCRKRRIKCDEGHPACRNCQKSKRECLGYDPIFKSQTSPQTIQPAPGIFPPPPPQQQQLQIKHEPQMSSEPQRYSNVPQGYMPAASAGYSPATVMQPPVEFGAQIDPALGPVNPAVAPPPIQPPPPPPPPHEEYTTSLHPQRNVRLVNIDSLHSLDNIPPAQHPRNPNPLAPHEMEQIRMMYLAEYASGLDRFLETSWYTDHGFNLVAGNHDLLRYFMYCIERFSQAQTGGGSHGVMSLEARLVWQLACLPRSLPSNTAPLFITNLLQRLAIVENLLCGTFLDPAMIPAQPPVNPPDPKLVEQYTRYLQDAFWHQLGRFVSIHDDVVSPDAAQQIASALAAMRNILSMLENRDVLYSMAIARHFGGRMVDYTESKILVSKSAEPDDPIAKLAVAMNFIRDEDSQGTTQVVQRLCGMCRRSWQLQRQTAPSA</sequence>
<dbReference type="PROSITE" id="PS00463">
    <property type="entry name" value="ZN2_CY6_FUNGAL_1"/>
    <property type="match status" value="1"/>
</dbReference>
<feature type="region of interest" description="Disordered" evidence="7">
    <location>
        <begin position="1"/>
        <end position="211"/>
    </location>
</feature>
<feature type="compositionally biased region" description="Pro residues" evidence="7">
    <location>
        <begin position="336"/>
        <end position="349"/>
    </location>
</feature>
<dbReference type="Proteomes" id="UP000027730">
    <property type="component" value="Unassembled WGS sequence"/>
</dbReference>
<dbReference type="OrthoDB" id="5375558at2759"/>
<feature type="compositionally biased region" description="Polar residues" evidence="7">
    <location>
        <begin position="83"/>
        <end position="94"/>
    </location>
</feature>
<dbReference type="InterPro" id="IPR052360">
    <property type="entry name" value="Transcr_Regulatory_Proteins"/>
</dbReference>
<dbReference type="HOGENOM" id="CLU_016696_2_0_1"/>
<feature type="compositionally biased region" description="Polar residues" evidence="7">
    <location>
        <begin position="191"/>
        <end position="203"/>
    </location>
</feature>
<evidence type="ECO:0000313" key="9">
    <source>
        <dbReference type="EMBL" id="KEQ71828.1"/>
    </source>
</evidence>
<keyword evidence="5" id="KW-0804">Transcription</keyword>
<dbReference type="GO" id="GO:0000981">
    <property type="term" value="F:DNA-binding transcription factor activity, RNA polymerase II-specific"/>
    <property type="evidence" value="ECO:0007669"/>
    <property type="project" value="InterPro"/>
</dbReference>
<dbReference type="Gene3D" id="4.10.240.10">
    <property type="entry name" value="Zn(2)-C6 fungal-type DNA-binding domain"/>
    <property type="match status" value="1"/>
</dbReference>
<organism evidence="9 10">
    <name type="scientific">Aureobasidium namibiae CBS 147.97</name>
    <dbReference type="NCBI Taxonomy" id="1043004"/>
    <lineage>
        <taxon>Eukaryota</taxon>
        <taxon>Fungi</taxon>
        <taxon>Dikarya</taxon>
        <taxon>Ascomycota</taxon>
        <taxon>Pezizomycotina</taxon>
        <taxon>Dothideomycetes</taxon>
        <taxon>Dothideomycetidae</taxon>
        <taxon>Dothideales</taxon>
        <taxon>Saccotheciaceae</taxon>
        <taxon>Aureobasidium</taxon>
    </lineage>
</organism>
<dbReference type="SUPFAM" id="SSF57701">
    <property type="entry name" value="Zn2/Cys6 DNA-binding domain"/>
    <property type="match status" value="1"/>
</dbReference>
<keyword evidence="4" id="KW-0238">DNA-binding</keyword>
<evidence type="ECO:0000313" key="10">
    <source>
        <dbReference type="Proteomes" id="UP000027730"/>
    </source>
</evidence>
<evidence type="ECO:0000256" key="1">
    <source>
        <dbReference type="ARBA" id="ARBA00022723"/>
    </source>
</evidence>
<dbReference type="PANTHER" id="PTHR36206:SF13">
    <property type="entry name" value="TRANSCRIPTIONAL REGULATORY PROTEIN MOC3"/>
    <property type="match status" value="1"/>
</dbReference>
<accession>A0A074WFL6</accession>
<dbReference type="InterPro" id="IPR001138">
    <property type="entry name" value="Zn2Cys6_DnaBD"/>
</dbReference>
<dbReference type="PRINTS" id="PR01217">
    <property type="entry name" value="PRICHEXTENSN"/>
</dbReference>
<dbReference type="CDD" id="cd00067">
    <property type="entry name" value="GAL4"/>
    <property type="match status" value="1"/>
</dbReference>
<evidence type="ECO:0000256" key="7">
    <source>
        <dbReference type="SAM" id="MobiDB-lite"/>
    </source>
</evidence>
<keyword evidence="3" id="KW-0805">Transcription regulation</keyword>
<dbReference type="RefSeq" id="XP_013426060.1">
    <property type="nucleotide sequence ID" value="XM_013570606.1"/>
</dbReference>
<dbReference type="SMART" id="SM00066">
    <property type="entry name" value="GAL4"/>
    <property type="match status" value="1"/>
</dbReference>
<feature type="compositionally biased region" description="Polar residues" evidence="7">
    <location>
        <begin position="60"/>
        <end position="73"/>
    </location>
</feature>
<dbReference type="GO" id="GO:0003677">
    <property type="term" value="F:DNA binding"/>
    <property type="evidence" value="ECO:0007669"/>
    <property type="project" value="UniProtKB-KW"/>
</dbReference>
<dbReference type="AlphaFoldDB" id="A0A074WFL6"/>
<evidence type="ECO:0000256" key="6">
    <source>
        <dbReference type="ARBA" id="ARBA00023242"/>
    </source>
</evidence>
<feature type="compositionally biased region" description="Polar residues" evidence="7">
    <location>
        <begin position="169"/>
        <end position="181"/>
    </location>
</feature>
<evidence type="ECO:0000256" key="3">
    <source>
        <dbReference type="ARBA" id="ARBA00023015"/>
    </source>
</evidence>
<dbReference type="STRING" id="1043004.A0A074WFL6"/>
<keyword evidence="2" id="KW-0862">Zinc</keyword>
<keyword evidence="10" id="KW-1185">Reference proteome</keyword>
<feature type="region of interest" description="Disordered" evidence="7">
    <location>
        <begin position="335"/>
        <end position="355"/>
    </location>
</feature>
<evidence type="ECO:0000259" key="8">
    <source>
        <dbReference type="PROSITE" id="PS50048"/>
    </source>
</evidence>
<dbReference type="EMBL" id="KL584713">
    <property type="protein sequence ID" value="KEQ71828.1"/>
    <property type="molecule type" value="Genomic_DNA"/>
</dbReference>
<reference evidence="9 10" key="1">
    <citation type="journal article" date="2014" name="BMC Genomics">
        <title>Genome sequencing of four Aureobasidium pullulans varieties: biotechnological potential, stress tolerance, and description of new species.</title>
        <authorList>
            <person name="Gostin Ar C."/>
            <person name="Ohm R.A."/>
            <person name="Kogej T."/>
            <person name="Sonjak S."/>
            <person name="Turk M."/>
            <person name="Zajc J."/>
            <person name="Zalar P."/>
            <person name="Grube M."/>
            <person name="Sun H."/>
            <person name="Han J."/>
            <person name="Sharma A."/>
            <person name="Chiniquy J."/>
            <person name="Ngan C.Y."/>
            <person name="Lipzen A."/>
            <person name="Barry K."/>
            <person name="Grigoriev I.V."/>
            <person name="Gunde-Cimerman N."/>
        </authorList>
    </citation>
    <scope>NUCLEOTIDE SEQUENCE [LARGE SCALE GENOMIC DNA]</scope>
    <source>
        <strain evidence="9 10">CBS 147.97</strain>
    </source>
</reference>
<evidence type="ECO:0000256" key="4">
    <source>
        <dbReference type="ARBA" id="ARBA00023125"/>
    </source>
</evidence>
<keyword evidence="1" id="KW-0479">Metal-binding</keyword>
<protein>
    <recommendedName>
        <fullName evidence="8">Zn(2)-C6 fungal-type domain-containing protein</fullName>
    </recommendedName>
</protein>
<dbReference type="PANTHER" id="PTHR36206">
    <property type="entry name" value="ASPERCRYPTIN BIOSYNTHESIS CLUSTER-SPECIFIC TRANSCRIPTION REGULATOR ATNN-RELATED"/>
    <property type="match status" value="1"/>
</dbReference>
<proteinExistence type="predicted"/>
<dbReference type="GO" id="GO:0008270">
    <property type="term" value="F:zinc ion binding"/>
    <property type="evidence" value="ECO:0007669"/>
    <property type="project" value="InterPro"/>
</dbReference>
<name>A0A074WFL6_9PEZI</name>
<dbReference type="GeneID" id="25417179"/>
<evidence type="ECO:0000256" key="2">
    <source>
        <dbReference type="ARBA" id="ARBA00022833"/>
    </source>
</evidence>
<gene>
    <name evidence="9" type="ORF">M436DRAFT_83424</name>
</gene>
<dbReference type="PROSITE" id="PS50048">
    <property type="entry name" value="ZN2_CY6_FUNGAL_2"/>
    <property type="match status" value="1"/>
</dbReference>
<dbReference type="Pfam" id="PF00172">
    <property type="entry name" value="Zn_clus"/>
    <property type="match status" value="1"/>
</dbReference>
<dbReference type="InterPro" id="IPR036864">
    <property type="entry name" value="Zn2-C6_fun-type_DNA-bd_sf"/>
</dbReference>
<feature type="compositionally biased region" description="Basic and acidic residues" evidence="7">
    <location>
        <begin position="27"/>
        <end position="50"/>
    </location>
</feature>